<dbReference type="Pfam" id="PF05193">
    <property type="entry name" value="Peptidase_M16_C"/>
    <property type="match status" value="1"/>
</dbReference>
<sequence length="425" mass="46102">MRKATDEPGTTIATLANGVRVVLIGLPGVGSASVSVFVRTGSAHEGAKLNGISHVVEHMAFKGTRTRDCQRINLDAERLGAEVNAHTDKDHTAFHMRGLAGDAPRFVRLLGDIVRESTFPEEELERERRVILHEIADDEDDPLTIAFQAFDRECFGAHPAALPVIGRRANIERFTRDDLLGYVQRQYSGKNVVIGVAGDVDIDAVVDAAQAAFGGLPQGSENALTTPRWIGGVATKRLPGVSQTHVVVGWPIASLVDDDPAGVVAAAVLGEGMSSPLLDRIRERKGLAYYTHASADVLGRWGQFVIEASVAPEHLDEFCAEVRALMLELSRGVEPIHLERARNQLTVRALRSTEQPFRRVEEACLDLLFLGRVRARAQSLARLRRVSGARVAESFAAMLAVPVAAAVTGRLPRAARERVAERLHG</sequence>
<dbReference type="EMBL" id="VOPW01000001">
    <property type="protein sequence ID" value="TXC66670.1"/>
    <property type="molecule type" value="Genomic_DNA"/>
</dbReference>
<evidence type="ECO:0000313" key="7">
    <source>
        <dbReference type="Proteomes" id="UP000321832"/>
    </source>
</evidence>
<comment type="cofactor">
    <cofactor evidence="1">
        <name>Zn(2+)</name>
        <dbReference type="ChEBI" id="CHEBI:29105"/>
    </cofactor>
</comment>
<dbReference type="AlphaFoldDB" id="A0A5C6U267"/>
<dbReference type="SUPFAM" id="SSF63411">
    <property type="entry name" value="LuxS/MPP-like metallohydrolase"/>
    <property type="match status" value="2"/>
</dbReference>
<evidence type="ECO:0000256" key="3">
    <source>
        <dbReference type="RuleBase" id="RU004447"/>
    </source>
</evidence>
<reference evidence="6 7" key="1">
    <citation type="submission" date="2019-08" db="EMBL/GenBank/DDBJ databases">
        <authorList>
            <person name="Khan S.A."/>
            <person name="Jeon C.O."/>
            <person name="Jeong S.E."/>
        </authorList>
    </citation>
    <scope>NUCLEOTIDE SEQUENCE [LARGE SCALE GENOMIC DNA]</scope>
    <source>
        <strain evidence="7">IMCC1728</strain>
    </source>
</reference>
<dbReference type="Pfam" id="PF00675">
    <property type="entry name" value="Peptidase_M16"/>
    <property type="match status" value="1"/>
</dbReference>
<dbReference type="PANTHER" id="PTHR11851">
    <property type="entry name" value="METALLOPROTEASE"/>
    <property type="match status" value="1"/>
</dbReference>
<keyword evidence="7" id="KW-1185">Reference proteome</keyword>
<evidence type="ECO:0000256" key="2">
    <source>
        <dbReference type="ARBA" id="ARBA00007261"/>
    </source>
</evidence>
<evidence type="ECO:0000256" key="1">
    <source>
        <dbReference type="ARBA" id="ARBA00001947"/>
    </source>
</evidence>
<dbReference type="PANTHER" id="PTHR11851:SF49">
    <property type="entry name" value="MITOCHONDRIAL-PROCESSING PEPTIDASE SUBUNIT ALPHA"/>
    <property type="match status" value="1"/>
</dbReference>
<dbReference type="Proteomes" id="UP000321832">
    <property type="component" value="Unassembled WGS sequence"/>
</dbReference>
<feature type="domain" description="Peptidase M16 N-terminal" evidence="4">
    <location>
        <begin position="21"/>
        <end position="165"/>
    </location>
</feature>
<evidence type="ECO:0000259" key="4">
    <source>
        <dbReference type="Pfam" id="PF00675"/>
    </source>
</evidence>
<feature type="domain" description="Peptidase M16 C-terminal" evidence="5">
    <location>
        <begin position="174"/>
        <end position="345"/>
    </location>
</feature>
<name>A0A5C6U267_9BURK</name>
<dbReference type="GO" id="GO:0006508">
    <property type="term" value="P:proteolysis"/>
    <property type="evidence" value="ECO:0007669"/>
    <property type="project" value="InterPro"/>
</dbReference>
<dbReference type="GO" id="GO:0004222">
    <property type="term" value="F:metalloendopeptidase activity"/>
    <property type="evidence" value="ECO:0007669"/>
    <property type="project" value="InterPro"/>
</dbReference>
<dbReference type="PROSITE" id="PS00143">
    <property type="entry name" value="INSULINASE"/>
    <property type="match status" value="1"/>
</dbReference>
<gene>
    <name evidence="6" type="ORF">FSC37_15180</name>
</gene>
<organism evidence="6 7">
    <name type="scientific">Piscinibacter aquaticus</name>
    <dbReference type="NCBI Taxonomy" id="392597"/>
    <lineage>
        <taxon>Bacteria</taxon>
        <taxon>Pseudomonadati</taxon>
        <taxon>Pseudomonadota</taxon>
        <taxon>Betaproteobacteria</taxon>
        <taxon>Burkholderiales</taxon>
        <taxon>Sphaerotilaceae</taxon>
        <taxon>Piscinibacter</taxon>
    </lineage>
</organism>
<evidence type="ECO:0000313" key="6">
    <source>
        <dbReference type="EMBL" id="TXC66670.1"/>
    </source>
</evidence>
<proteinExistence type="inferred from homology"/>
<dbReference type="InterPro" id="IPR001431">
    <property type="entry name" value="Pept_M16_Zn_BS"/>
</dbReference>
<comment type="caution">
    <text evidence="6">The sequence shown here is derived from an EMBL/GenBank/DDBJ whole genome shotgun (WGS) entry which is preliminary data.</text>
</comment>
<protein>
    <submittedName>
        <fullName evidence="6">Insulinase family protein</fullName>
    </submittedName>
</protein>
<accession>A0A5C6U267</accession>
<evidence type="ECO:0000259" key="5">
    <source>
        <dbReference type="Pfam" id="PF05193"/>
    </source>
</evidence>
<comment type="similarity">
    <text evidence="2 3">Belongs to the peptidase M16 family.</text>
</comment>
<dbReference type="GO" id="GO:0046872">
    <property type="term" value="F:metal ion binding"/>
    <property type="evidence" value="ECO:0007669"/>
    <property type="project" value="InterPro"/>
</dbReference>
<dbReference type="InterPro" id="IPR007863">
    <property type="entry name" value="Peptidase_M16_C"/>
</dbReference>
<dbReference type="InterPro" id="IPR011249">
    <property type="entry name" value="Metalloenz_LuxS/M16"/>
</dbReference>
<dbReference type="Gene3D" id="3.30.830.10">
    <property type="entry name" value="Metalloenzyme, LuxS/M16 peptidase-like"/>
    <property type="match status" value="2"/>
</dbReference>
<dbReference type="InterPro" id="IPR050361">
    <property type="entry name" value="MPP/UQCRC_Complex"/>
</dbReference>
<dbReference type="InterPro" id="IPR011765">
    <property type="entry name" value="Pept_M16_N"/>
</dbReference>